<keyword evidence="2" id="KW-1133">Transmembrane helix</keyword>
<feature type="transmembrane region" description="Helical" evidence="2">
    <location>
        <begin position="974"/>
        <end position="994"/>
    </location>
</feature>
<proteinExistence type="predicted"/>
<evidence type="ECO:0000256" key="1">
    <source>
        <dbReference type="SAM" id="MobiDB-lite"/>
    </source>
</evidence>
<dbReference type="PANTHER" id="PTHR11319">
    <property type="entry name" value="G PROTEIN-COUPLED RECEPTOR-RELATED"/>
    <property type="match status" value="1"/>
</dbReference>
<feature type="transmembrane region" description="Helical" evidence="2">
    <location>
        <begin position="1283"/>
        <end position="1302"/>
    </location>
</feature>
<dbReference type="SUPFAM" id="SSF51126">
    <property type="entry name" value="Pectin lyase-like"/>
    <property type="match status" value="2"/>
</dbReference>
<evidence type="ECO:0000313" key="5">
    <source>
        <dbReference type="EMBL" id="KAG5177756.1"/>
    </source>
</evidence>
<evidence type="ECO:0000256" key="2">
    <source>
        <dbReference type="SAM" id="Phobius"/>
    </source>
</evidence>
<keyword evidence="3" id="KW-0732">Signal</keyword>
<feature type="transmembrane region" description="Helical" evidence="2">
    <location>
        <begin position="1107"/>
        <end position="1131"/>
    </location>
</feature>
<feature type="compositionally biased region" description="Low complexity" evidence="1">
    <location>
        <begin position="1442"/>
        <end position="1453"/>
    </location>
</feature>
<feature type="chain" id="PRO_5032377975" description="Right handed beta helix domain-containing protein" evidence="3">
    <location>
        <begin position="21"/>
        <end position="1475"/>
    </location>
</feature>
<feature type="transmembrane region" description="Helical" evidence="2">
    <location>
        <begin position="1064"/>
        <end position="1086"/>
    </location>
</feature>
<feature type="domain" description="Right handed beta helix" evidence="4">
    <location>
        <begin position="419"/>
        <end position="602"/>
    </location>
</feature>
<feature type="transmembrane region" description="Helical" evidence="2">
    <location>
        <begin position="1163"/>
        <end position="1183"/>
    </location>
</feature>
<sequence length="1475" mass="157319">MTLLGRASLALVAAVILARGQLRCVTFAQQLSQCEADTAAAPVRIVDALQLQTLAAQENAGTIQLTIAGLVPVAATIRVGINTCISVVGSGPDTDGFEGFGEVPLFRVLGGLSLKGLALRGGMARWTQGFGVPFGRGGAVFVNDKGTLALDNVVVEGNTAEVSGICNTLHNDWTETDEKWKTHCKNHYAVANNCAVKHSQELQRREAPSLCCILDSAVARHALAAKLLLHAILWPQCSRVIQPLRAILWPPDHRACAQPGDAHRRSWSPPCARKTMRVPAPCLTSPGRDGPRSKDNTCPSAVFYVPRKRRISLDPAGVLARQCALAIRAREAPPQDHAPQACLAQCCRPSLNAKVQPTPAALPGDRAPSSTRKAVATAMLHSRLHAWPAPPAAVLFPVRNRHQLSASTRMPYRGIGGALYLNRGSKTTIQRTIFTGDTAQGPADTKHGGGAIFLGSRAQLIMSDSEVTRCKSDKGSAFKLDRLSDATLTRVKISFNAGYTDNSEKNREGALWTAGMTKLTDVSFESNLHDTGGAIQLVTEKGNFNEIPSSFVADNCRFIENSARLGGAIAMYATEKAAVSFTNCVFRGNTATGASGVAIYSDKEAPVTMVDSWFIANTAVASGGAVSVPPASSWTMTRVHFVGNTAAEGRGGALELRPSPDTNLTLTDVQFDNNQASQGGAMVLQNESPGTATNCTFTNNYAPGGGGAIKADAGPPFRFEASLFEGNSADGPGGAVLQGDAASMVALGTNEFKDNAATCCNIGGYGSTDWAAAGGSCIDVDSESGISLQLTRFVQFSRVCGDCRSCCQKGNYMGADQCVTCDTEVLDCQVPGVTIKTLPLRKGWWRGNLTLAQADILPCWNADACIGGAPSDSNGYCADGHEGPYCAVCKKGYTSFIGRQCYPCTSARPVAYSILAVLVLVLLLVLVAILASGASALDSRSEVGLTSAREVPANESIMGMVGAVFIRILRALRIPVVVLQLLAQYAAITGIIILHSPRHMPKLPACADLGNFDFTSLLSASRDTVGLAAFWAAAVVRARHHRTFAATALAAIKTNTKHAVLSNVLLAITLAPLGVLALLGLAYMLSSYRSRARGRQGRLYSLFVEKGAMLALSFSFLIFSTTSTVVFQTFACDDNLERQNGHSYLYADYSVECYTPQHTHYRIYAASFVLVYPVGIPLTYFVLLRRHRKAIANVSDADPSGRTSLGTRSSLGAQSSRVVLHQDLQSCAFLWQPYKRDAYYWEVVECVRRLLLTGVLVFIWPGKCTHVEQPDKPYTSIRVARGSYSQSIYACIFAYFAIIVYLRTQPHAHRADGALYLLGATSVFLNPMAALAMEGLSWDGADIGAQQQVLSCLLIIITMVLLVGALAQAVLVAITMARPGGPPLQHPPEDSLPGFDGPRRKFSEPGMPSFKAASHALSKRYNSVKSVVLPPQPEADAHPRRNSAGGNAGGAPSEHNLNMTVWRRPSVQAEPGPGM</sequence>
<reference evidence="5" key="1">
    <citation type="submission" date="2021-02" db="EMBL/GenBank/DDBJ databases">
        <title>First Annotated Genome of the Yellow-green Alga Tribonema minus.</title>
        <authorList>
            <person name="Mahan K.M."/>
        </authorList>
    </citation>
    <scope>NUCLEOTIDE SEQUENCE</scope>
    <source>
        <strain evidence="5">UTEX B ZZ1240</strain>
    </source>
</reference>
<protein>
    <recommendedName>
        <fullName evidence="4">Right handed beta helix domain-containing protein</fullName>
    </recommendedName>
</protein>
<feature type="signal peptide" evidence="3">
    <location>
        <begin position="1"/>
        <end position="20"/>
    </location>
</feature>
<dbReference type="InterPro" id="IPR011050">
    <property type="entry name" value="Pectin_lyase_fold/virulence"/>
</dbReference>
<feature type="transmembrane region" description="Helical" evidence="2">
    <location>
        <begin position="1314"/>
        <end position="1333"/>
    </location>
</feature>
<dbReference type="OrthoDB" id="162559at2759"/>
<keyword evidence="2" id="KW-0472">Membrane</keyword>
<gene>
    <name evidence="5" type="ORF">JKP88DRAFT_264944</name>
</gene>
<dbReference type="InterPro" id="IPR039448">
    <property type="entry name" value="Beta_helix"/>
</dbReference>
<dbReference type="Gene3D" id="2.160.20.10">
    <property type="entry name" value="Single-stranded right-handed beta-helix, Pectin lyase-like"/>
    <property type="match status" value="1"/>
</dbReference>
<dbReference type="Proteomes" id="UP000664859">
    <property type="component" value="Unassembled WGS sequence"/>
</dbReference>
<comment type="caution">
    <text evidence="5">The sequence shown here is derived from an EMBL/GenBank/DDBJ whole genome shotgun (WGS) entry which is preliminary data.</text>
</comment>
<name>A0A835YMX7_9STRA</name>
<feature type="transmembrane region" description="Helical" evidence="2">
    <location>
        <begin position="1353"/>
        <end position="1374"/>
    </location>
</feature>
<feature type="region of interest" description="Disordered" evidence="1">
    <location>
        <begin position="1429"/>
        <end position="1475"/>
    </location>
</feature>
<evidence type="ECO:0000313" key="6">
    <source>
        <dbReference type="Proteomes" id="UP000664859"/>
    </source>
</evidence>
<accession>A0A835YMX7</accession>
<dbReference type="Pfam" id="PF13229">
    <property type="entry name" value="Beta_helix"/>
    <property type="match status" value="1"/>
</dbReference>
<dbReference type="PANTHER" id="PTHR11319:SF35">
    <property type="entry name" value="OUTER MEMBRANE PROTEIN PMPC-RELATED"/>
    <property type="match status" value="1"/>
</dbReference>
<keyword evidence="6" id="KW-1185">Reference proteome</keyword>
<keyword evidence="2" id="KW-0812">Transmembrane</keyword>
<feature type="transmembrane region" description="Helical" evidence="2">
    <location>
        <begin position="910"/>
        <end position="931"/>
    </location>
</feature>
<dbReference type="EMBL" id="JAFCMP010000522">
    <property type="protein sequence ID" value="KAG5177756.1"/>
    <property type="molecule type" value="Genomic_DNA"/>
</dbReference>
<dbReference type="InterPro" id="IPR012334">
    <property type="entry name" value="Pectin_lyas_fold"/>
</dbReference>
<evidence type="ECO:0000259" key="4">
    <source>
        <dbReference type="Pfam" id="PF13229"/>
    </source>
</evidence>
<evidence type="ECO:0000256" key="3">
    <source>
        <dbReference type="SAM" id="SignalP"/>
    </source>
</evidence>
<organism evidence="5 6">
    <name type="scientific">Tribonema minus</name>
    <dbReference type="NCBI Taxonomy" id="303371"/>
    <lineage>
        <taxon>Eukaryota</taxon>
        <taxon>Sar</taxon>
        <taxon>Stramenopiles</taxon>
        <taxon>Ochrophyta</taxon>
        <taxon>PX clade</taxon>
        <taxon>Xanthophyceae</taxon>
        <taxon>Tribonematales</taxon>
        <taxon>Tribonemataceae</taxon>
        <taxon>Tribonema</taxon>
    </lineage>
</organism>